<dbReference type="RefSeq" id="WP_200503414.1">
    <property type="nucleotide sequence ID" value="NZ_JAEDAJ010000010.1"/>
</dbReference>
<reference evidence="1 2" key="1">
    <citation type="submission" date="2020-12" db="EMBL/GenBank/DDBJ databases">
        <title>Brachybacterium sp. MASK1Z-5, whole genome shotgun sequence.</title>
        <authorList>
            <person name="Tuo L."/>
        </authorList>
    </citation>
    <scope>NUCLEOTIDE SEQUENCE [LARGE SCALE GENOMIC DNA]</scope>
    <source>
        <strain evidence="1 2">MASK1Z-5</strain>
    </source>
</reference>
<keyword evidence="2" id="KW-1185">Reference proteome</keyword>
<gene>
    <name evidence="1" type="ORF">I8D64_14000</name>
</gene>
<dbReference type="Proteomes" id="UP000612352">
    <property type="component" value="Unassembled WGS sequence"/>
</dbReference>
<sequence length="118" mass="12651">MTRDRLPDVVSCELITDEALVALRGVGQEGAHQDVKVAIASVLFADAEGVARLGDRTLARWLAGDGKTKVPMREVRQSIDRLTEGGVLAEGSTPTELYSMIGRRAEVQGENGMRSEAA</sequence>
<evidence type="ECO:0000313" key="2">
    <source>
        <dbReference type="Proteomes" id="UP000612352"/>
    </source>
</evidence>
<evidence type="ECO:0000313" key="1">
    <source>
        <dbReference type="EMBL" id="MBK0332509.1"/>
    </source>
</evidence>
<protein>
    <recommendedName>
        <fullName evidence="3">DUF222 domain-containing protein</fullName>
    </recommendedName>
</protein>
<dbReference type="EMBL" id="JAEDAJ010000010">
    <property type="protein sequence ID" value="MBK0332509.1"/>
    <property type="molecule type" value="Genomic_DNA"/>
</dbReference>
<comment type="caution">
    <text evidence="1">The sequence shown here is derived from an EMBL/GenBank/DDBJ whole genome shotgun (WGS) entry which is preliminary data.</text>
</comment>
<organism evidence="1 2">
    <name type="scientific">Brachybacterium halotolerans</name>
    <dbReference type="NCBI Taxonomy" id="2795215"/>
    <lineage>
        <taxon>Bacteria</taxon>
        <taxon>Bacillati</taxon>
        <taxon>Actinomycetota</taxon>
        <taxon>Actinomycetes</taxon>
        <taxon>Micrococcales</taxon>
        <taxon>Dermabacteraceae</taxon>
        <taxon>Brachybacterium</taxon>
    </lineage>
</organism>
<evidence type="ECO:0008006" key="3">
    <source>
        <dbReference type="Google" id="ProtNLM"/>
    </source>
</evidence>
<proteinExistence type="predicted"/>
<name>A0ABS1BCY0_9MICO</name>
<accession>A0ABS1BCY0</accession>